<sequence length="177" mass="19451">MMKYCFLLALLPMAMAADLISGPQLGQRPGPYSFLVATGPNAGQPTCFICETDAKPAAIVFSRKLTPNLVKLLTEFDNWVSGQPNEEVYSWMTVLGEKTISQEALSKWSKEAGLRKVPVGVFDDPDGPPAYKLSKDAEVTVLLFVKRKVVANYALKADELNEKVIASIKQDLSKLKK</sequence>
<accession>A0A8E6ET48</accession>
<dbReference type="Proteomes" id="UP000676194">
    <property type="component" value="Chromosome"/>
</dbReference>
<dbReference type="AlphaFoldDB" id="A0A8E6ET48"/>
<evidence type="ECO:0000256" key="1">
    <source>
        <dbReference type="SAM" id="SignalP"/>
    </source>
</evidence>
<dbReference type="RefSeq" id="WP_213496454.1">
    <property type="nucleotide sequence ID" value="NZ_CP074694.1"/>
</dbReference>
<organism evidence="2 3">
    <name type="scientific">Telmatocola sphagniphila</name>
    <dbReference type="NCBI Taxonomy" id="1123043"/>
    <lineage>
        <taxon>Bacteria</taxon>
        <taxon>Pseudomonadati</taxon>
        <taxon>Planctomycetota</taxon>
        <taxon>Planctomycetia</taxon>
        <taxon>Gemmatales</taxon>
        <taxon>Gemmataceae</taxon>
    </lineage>
</organism>
<keyword evidence="1" id="KW-0732">Signal</keyword>
<keyword evidence="3" id="KW-1185">Reference proteome</keyword>
<proteinExistence type="predicted"/>
<protein>
    <recommendedName>
        <fullName evidence="4">Thioredoxin domain-containing protein</fullName>
    </recommendedName>
</protein>
<feature type="chain" id="PRO_5034754717" description="Thioredoxin domain-containing protein" evidence="1">
    <location>
        <begin position="17"/>
        <end position="177"/>
    </location>
</feature>
<name>A0A8E6ET48_9BACT</name>
<evidence type="ECO:0008006" key="4">
    <source>
        <dbReference type="Google" id="ProtNLM"/>
    </source>
</evidence>
<evidence type="ECO:0000313" key="2">
    <source>
        <dbReference type="EMBL" id="QVL31954.1"/>
    </source>
</evidence>
<evidence type="ECO:0000313" key="3">
    <source>
        <dbReference type="Proteomes" id="UP000676194"/>
    </source>
</evidence>
<gene>
    <name evidence="2" type="ORF">KIH39_24470</name>
</gene>
<dbReference type="EMBL" id="CP074694">
    <property type="protein sequence ID" value="QVL31954.1"/>
    <property type="molecule type" value="Genomic_DNA"/>
</dbReference>
<reference evidence="2" key="1">
    <citation type="submission" date="2021-05" db="EMBL/GenBank/DDBJ databases">
        <title>Complete genome sequence of the cellulolytic planctomycete Telmatocola sphagniphila SP2T and characterization of the first cellulase from planctomycetes.</title>
        <authorList>
            <person name="Rakitin A.L."/>
            <person name="Beletsky A.V."/>
            <person name="Naumoff D.G."/>
            <person name="Kulichevskaya I.S."/>
            <person name="Mardanov A.V."/>
            <person name="Ravin N.V."/>
            <person name="Dedysh S.N."/>
        </authorList>
    </citation>
    <scope>NUCLEOTIDE SEQUENCE</scope>
    <source>
        <strain evidence="2">SP2T</strain>
    </source>
</reference>
<dbReference type="KEGG" id="tsph:KIH39_24470"/>
<feature type="signal peptide" evidence="1">
    <location>
        <begin position="1"/>
        <end position="16"/>
    </location>
</feature>